<protein>
    <submittedName>
        <fullName evidence="2">Uncharacterized protein</fullName>
    </submittedName>
</protein>
<feature type="compositionally biased region" description="Polar residues" evidence="1">
    <location>
        <begin position="95"/>
        <end position="120"/>
    </location>
</feature>
<evidence type="ECO:0000256" key="1">
    <source>
        <dbReference type="SAM" id="MobiDB-lite"/>
    </source>
</evidence>
<organism evidence="2 3">
    <name type="scientific">Aspergillus parasiticus</name>
    <dbReference type="NCBI Taxonomy" id="5067"/>
    <lineage>
        <taxon>Eukaryota</taxon>
        <taxon>Fungi</taxon>
        <taxon>Dikarya</taxon>
        <taxon>Ascomycota</taxon>
        <taxon>Pezizomycotina</taxon>
        <taxon>Eurotiomycetes</taxon>
        <taxon>Eurotiomycetidae</taxon>
        <taxon>Eurotiales</taxon>
        <taxon>Aspergillaceae</taxon>
        <taxon>Aspergillus</taxon>
        <taxon>Aspergillus subgen. Circumdati</taxon>
    </lineage>
</organism>
<feature type="compositionally biased region" description="Basic and acidic residues" evidence="1">
    <location>
        <begin position="125"/>
        <end position="135"/>
    </location>
</feature>
<dbReference type="VEuPathDB" id="FungiDB:BDV34DRAFT_76000"/>
<proteinExistence type="predicted"/>
<gene>
    <name evidence="2" type="ORF">BDV34DRAFT_76000</name>
</gene>
<evidence type="ECO:0000313" key="3">
    <source>
        <dbReference type="Proteomes" id="UP000326532"/>
    </source>
</evidence>
<sequence>MPYLQPPVWSKYNTAPDRDDTLFDTKLLDLNFPRLPSSVVVEKTVQTTTLRVKATTRPENDFIESARTRPHSVRRKQTTKSIYLRTYLPRGGSTRLASSSHDFTPPTSCPAITSSNPQTRHTTRKASERRTERTSRNHPIEAIWFLMGLNLDFHVRSFFRGGGP</sequence>
<evidence type="ECO:0000313" key="2">
    <source>
        <dbReference type="EMBL" id="KAB8206933.1"/>
    </source>
</evidence>
<keyword evidence="3" id="KW-1185">Reference proteome</keyword>
<dbReference type="Proteomes" id="UP000326532">
    <property type="component" value="Unassembled WGS sequence"/>
</dbReference>
<accession>A0A5N6DQW1</accession>
<dbReference type="AlphaFoldDB" id="A0A5N6DQW1"/>
<name>A0A5N6DQW1_ASPPA</name>
<feature type="region of interest" description="Disordered" evidence="1">
    <location>
        <begin position="94"/>
        <end position="135"/>
    </location>
</feature>
<reference evidence="2 3" key="1">
    <citation type="submission" date="2019-04" db="EMBL/GenBank/DDBJ databases">
        <title>Fungal friends and foes A comparative genomics study of 23 Aspergillus species from section Flavi.</title>
        <authorList>
            <consortium name="DOE Joint Genome Institute"/>
            <person name="Kjaerbolling I."/>
            <person name="Vesth T.C."/>
            <person name="Frisvad J.C."/>
            <person name="Nybo J.L."/>
            <person name="Theobald S."/>
            <person name="Kildgaard S."/>
            <person name="Petersen T.I."/>
            <person name="Kuo A."/>
            <person name="Sato A."/>
            <person name="Lyhne E.K."/>
            <person name="Kogle M.E."/>
            <person name="Wiebenga A."/>
            <person name="Kun R.S."/>
            <person name="Lubbers R.J."/>
            <person name="Makela M.R."/>
            <person name="Barry K."/>
            <person name="Chovatia M."/>
            <person name="Clum A."/>
            <person name="Daum C."/>
            <person name="Haridas S."/>
            <person name="He G."/>
            <person name="LaButti K."/>
            <person name="Lipzen A."/>
            <person name="Mondo S."/>
            <person name="Pangilinan J."/>
            <person name="Riley R."/>
            <person name="Salamov A."/>
            <person name="Simmons B.A."/>
            <person name="Magnuson J.K."/>
            <person name="Henrissat B."/>
            <person name="Mortensen U.H."/>
            <person name="Larsen T.O."/>
            <person name="De vries R.P."/>
            <person name="Grigoriev I.V."/>
            <person name="Machida M."/>
            <person name="Baker S.E."/>
            <person name="Andersen M.R."/>
        </authorList>
    </citation>
    <scope>NUCLEOTIDE SEQUENCE [LARGE SCALE GENOMIC DNA]</scope>
    <source>
        <strain evidence="2 3">CBS 117618</strain>
    </source>
</reference>
<dbReference type="EMBL" id="ML734960">
    <property type="protein sequence ID" value="KAB8206933.1"/>
    <property type="molecule type" value="Genomic_DNA"/>
</dbReference>